<feature type="compositionally biased region" description="Polar residues" evidence="1">
    <location>
        <begin position="1"/>
        <end position="25"/>
    </location>
</feature>
<evidence type="ECO:0000256" key="1">
    <source>
        <dbReference type="SAM" id="MobiDB-lite"/>
    </source>
</evidence>
<dbReference type="EMBL" id="JAULSR010000002">
    <property type="protein sequence ID" value="KAK0629744.1"/>
    <property type="molecule type" value="Genomic_DNA"/>
</dbReference>
<organism evidence="2 3">
    <name type="scientific">Bombardia bombarda</name>
    <dbReference type="NCBI Taxonomy" id="252184"/>
    <lineage>
        <taxon>Eukaryota</taxon>
        <taxon>Fungi</taxon>
        <taxon>Dikarya</taxon>
        <taxon>Ascomycota</taxon>
        <taxon>Pezizomycotina</taxon>
        <taxon>Sordariomycetes</taxon>
        <taxon>Sordariomycetidae</taxon>
        <taxon>Sordariales</taxon>
        <taxon>Lasiosphaeriaceae</taxon>
        <taxon>Bombardia</taxon>
    </lineage>
</organism>
<evidence type="ECO:0000313" key="3">
    <source>
        <dbReference type="Proteomes" id="UP001174934"/>
    </source>
</evidence>
<feature type="region of interest" description="Disordered" evidence="1">
    <location>
        <begin position="1"/>
        <end position="26"/>
    </location>
</feature>
<evidence type="ECO:0000313" key="2">
    <source>
        <dbReference type="EMBL" id="KAK0629744.1"/>
    </source>
</evidence>
<sequence length="235" mass="26342">MNAFTINSTAPSNTSPPIKNHQSVSPGDCQTVGILVETPALRLNVPSGEDIETVTNILITQSGQSVPTPAHWIPQRLDGRWWIGVQRGNVRKEASWVIAKNSKRYQQQYRSVFIFLDLLTTARSLETVAKHISLLPEPTIGYGIFRVVRTWRGVETCEHEKVENPSQFWTPMIKACSSWARSSMCNNDQCFLGKGAKRVSPNNTRSFHIRRDTYRGHGTESLSAAGSPRSCDYPR</sequence>
<reference evidence="2" key="1">
    <citation type="submission" date="2023-06" db="EMBL/GenBank/DDBJ databases">
        <title>Genome-scale phylogeny and comparative genomics of the fungal order Sordariales.</title>
        <authorList>
            <consortium name="Lawrence Berkeley National Laboratory"/>
            <person name="Hensen N."/>
            <person name="Bonometti L."/>
            <person name="Westerberg I."/>
            <person name="Brannstrom I.O."/>
            <person name="Guillou S."/>
            <person name="Cros-Aarteil S."/>
            <person name="Calhoun S."/>
            <person name="Haridas S."/>
            <person name="Kuo A."/>
            <person name="Mondo S."/>
            <person name="Pangilinan J."/>
            <person name="Riley R."/>
            <person name="LaButti K."/>
            <person name="Andreopoulos B."/>
            <person name="Lipzen A."/>
            <person name="Chen C."/>
            <person name="Yanf M."/>
            <person name="Daum C."/>
            <person name="Ng V."/>
            <person name="Clum A."/>
            <person name="Steindorff A."/>
            <person name="Ohm R."/>
            <person name="Martin F."/>
            <person name="Silar P."/>
            <person name="Natvig D."/>
            <person name="Lalanne C."/>
            <person name="Gautier V."/>
            <person name="Ament-velasquez S.L."/>
            <person name="Kruys A."/>
            <person name="Hutchinson M.I."/>
            <person name="Powell A.J."/>
            <person name="Barry K."/>
            <person name="Miller A.N."/>
            <person name="Grigoriev I.V."/>
            <person name="Debuchy R."/>
            <person name="Gladieux P."/>
            <person name="Thoren M.H."/>
            <person name="Johannesson H."/>
        </authorList>
    </citation>
    <scope>NUCLEOTIDE SEQUENCE</scope>
    <source>
        <strain evidence="2">SMH3391-2</strain>
    </source>
</reference>
<dbReference type="Proteomes" id="UP001174934">
    <property type="component" value="Unassembled WGS sequence"/>
</dbReference>
<comment type="caution">
    <text evidence="2">The sequence shown here is derived from an EMBL/GenBank/DDBJ whole genome shotgun (WGS) entry which is preliminary data.</text>
</comment>
<keyword evidence="3" id="KW-1185">Reference proteome</keyword>
<accession>A0AA39X9G1</accession>
<name>A0AA39X9G1_9PEZI</name>
<protein>
    <submittedName>
        <fullName evidence="2">Uncharacterized protein</fullName>
    </submittedName>
</protein>
<proteinExistence type="predicted"/>
<gene>
    <name evidence="2" type="ORF">B0T17DRAFT_506268</name>
</gene>
<dbReference type="AlphaFoldDB" id="A0AA39X9G1"/>